<dbReference type="EMBL" id="JAOAOG010000338">
    <property type="protein sequence ID" value="KAJ6227057.1"/>
    <property type="molecule type" value="Genomic_DNA"/>
</dbReference>
<reference evidence="6" key="2">
    <citation type="submission" date="2022-08" db="EMBL/GenBank/DDBJ databases">
        <title>Novel sulphate-reducing endosymbionts in the free-living metamonad Anaeramoeba.</title>
        <authorList>
            <person name="Jerlstrom-Hultqvist J."/>
            <person name="Cepicka I."/>
            <person name="Gallot-Lavallee L."/>
            <person name="Salas-Leiva D."/>
            <person name="Curtis B.A."/>
            <person name="Zahonova K."/>
            <person name="Pipaliya S."/>
            <person name="Dacks J."/>
            <person name="Roger A.J."/>
        </authorList>
    </citation>
    <scope>NUCLEOTIDE SEQUENCE</scope>
    <source>
        <strain evidence="6">Busselton2</strain>
    </source>
</reference>
<dbReference type="Pfam" id="PF01423">
    <property type="entry name" value="LSM"/>
    <property type="match status" value="1"/>
</dbReference>
<evidence type="ECO:0000256" key="3">
    <source>
        <dbReference type="ARBA" id="ARBA00023274"/>
    </source>
</evidence>
<dbReference type="InterPro" id="IPR047575">
    <property type="entry name" value="Sm"/>
</dbReference>
<dbReference type="CDD" id="cd01726">
    <property type="entry name" value="LSm6"/>
    <property type="match status" value="1"/>
</dbReference>
<dbReference type="AlphaFoldDB" id="A0AAV7ZE99"/>
<dbReference type="Gene3D" id="2.30.30.100">
    <property type="match status" value="1"/>
</dbReference>
<proteinExistence type="inferred from homology"/>
<keyword evidence="4" id="KW-0694">RNA-binding</keyword>
<reference evidence="7" key="1">
    <citation type="submission" date="2022-08" db="EMBL/GenBank/DDBJ databases">
        <title>Novel sulfate-reducing endosymbionts in the free-living metamonad Anaeramoeba.</title>
        <authorList>
            <person name="Jerlstrom-Hultqvist J."/>
            <person name="Cepicka I."/>
            <person name="Gallot-Lavallee L."/>
            <person name="Salas-Leiva D."/>
            <person name="Curtis B.A."/>
            <person name="Zahonova K."/>
            <person name="Pipaliya S."/>
            <person name="Dacks J."/>
            <person name="Roger A.J."/>
        </authorList>
    </citation>
    <scope>NUCLEOTIDE SEQUENCE</scope>
    <source>
        <strain evidence="7">Schooner1</strain>
    </source>
</reference>
<accession>A0AAV7ZE99</accession>
<evidence type="ECO:0000313" key="7">
    <source>
        <dbReference type="EMBL" id="KAJ6227057.1"/>
    </source>
</evidence>
<name>A0AAV7ZE99_9EUKA</name>
<dbReference type="GO" id="GO:0003723">
    <property type="term" value="F:RNA binding"/>
    <property type="evidence" value="ECO:0007669"/>
    <property type="project" value="UniProtKB-UniRule"/>
</dbReference>
<sequence length="91" mass="10501">MTSDTNEENFFNRLIGNQVIVKIENGTEFQGILVNFDGSMNVALEHAEEWSGGKLIQQYGDVFIRGNNVFYITPKKKEKENENEKEKDKEN</sequence>
<dbReference type="InterPro" id="IPR001163">
    <property type="entry name" value="Sm_dom_euk/arc"/>
</dbReference>
<keyword evidence="3 4" id="KW-0687">Ribonucleoprotein</keyword>
<feature type="domain" description="Sm" evidence="5">
    <location>
        <begin position="6"/>
        <end position="78"/>
    </location>
</feature>
<comment type="similarity">
    <text evidence="4">Belongs to the snRNP Sm proteins family. SmF/LSm6 subfamily.</text>
</comment>
<evidence type="ECO:0000313" key="6">
    <source>
        <dbReference type="EMBL" id="KAJ3440294.1"/>
    </source>
</evidence>
<dbReference type="SMART" id="SM00651">
    <property type="entry name" value="Sm"/>
    <property type="match status" value="1"/>
</dbReference>
<dbReference type="Proteomes" id="UP001146793">
    <property type="component" value="Unassembled WGS sequence"/>
</dbReference>
<dbReference type="InterPro" id="IPR016487">
    <property type="entry name" value="Lsm6/sSmF"/>
</dbReference>
<dbReference type="InterPro" id="IPR010920">
    <property type="entry name" value="LSM_dom_sf"/>
</dbReference>
<evidence type="ECO:0000313" key="9">
    <source>
        <dbReference type="Proteomes" id="UP001150062"/>
    </source>
</evidence>
<keyword evidence="1 4" id="KW-0747">Spliceosome</keyword>
<evidence type="ECO:0000256" key="2">
    <source>
        <dbReference type="ARBA" id="ARBA00023187"/>
    </source>
</evidence>
<protein>
    <submittedName>
        <fullName evidence="6">U6 snRNA-associated sm-like protein lsm6</fullName>
    </submittedName>
</protein>
<evidence type="ECO:0000313" key="8">
    <source>
        <dbReference type="Proteomes" id="UP001146793"/>
    </source>
</evidence>
<dbReference type="PROSITE" id="PS52002">
    <property type="entry name" value="SM"/>
    <property type="match status" value="1"/>
</dbReference>
<gene>
    <name evidence="6" type="ORF">M0812_16351</name>
    <name evidence="7" type="ORF">M0813_10210</name>
</gene>
<keyword evidence="2 4" id="KW-0508">mRNA splicing</keyword>
<dbReference type="PIRSF" id="PIRSF006609">
    <property type="entry name" value="snRNP_SmF"/>
    <property type="match status" value="1"/>
</dbReference>
<dbReference type="EMBL" id="JANTQA010000032">
    <property type="protein sequence ID" value="KAJ3440294.1"/>
    <property type="molecule type" value="Genomic_DNA"/>
</dbReference>
<dbReference type="GO" id="GO:0120114">
    <property type="term" value="C:Sm-like protein family complex"/>
    <property type="evidence" value="ECO:0007669"/>
    <property type="project" value="UniProtKB-ARBA"/>
</dbReference>
<dbReference type="GO" id="GO:0005681">
    <property type="term" value="C:spliceosomal complex"/>
    <property type="evidence" value="ECO:0007669"/>
    <property type="project" value="UniProtKB-KW"/>
</dbReference>
<keyword evidence="4" id="KW-0539">Nucleus</keyword>
<dbReference type="PANTHER" id="PTHR11021">
    <property type="entry name" value="SMALL NUCLEAR RIBONUCLEOPROTEIN F SNRNP-F"/>
    <property type="match status" value="1"/>
</dbReference>
<dbReference type="Proteomes" id="UP001150062">
    <property type="component" value="Unassembled WGS sequence"/>
</dbReference>
<evidence type="ECO:0000256" key="4">
    <source>
        <dbReference type="PIRNR" id="PIRNR006609"/>
    </source>
</evidence>
<comment type="subcellular location">
    <subcellularLocation>
        <location evidence="4">Nucleus</location>
    </subcellularLocation>
</comment>
<evidence type="ECO:0000256" key="1">
    <source>
        <dbReference type="ARBA" id="ARBA00022728"/>
    </source>
</evidence>
<keyword evidence="9" id="KW-1185">Reference proteome</keyword>
<organism evidence="6 8">
    <name type="scientific">Anaeramoeba flamelloides</name>
    <dbReference type="NCBI Taxonomy" id="1746091"/>
    <lineage>
        <taxon>Eukaryota</taxon>
        <taxon>Metamonada</taxon>
        <taxon>Anaeramoebidae</taxon>
        <taxon>Anaeramoeba</taxon>
    </lineage>
</organism>
<keyword evidence="4" id="KW-0507">mRNA processing</keyword>
<dbReference type="PANTHER" id="PTHR11021:SF0">
    <property type="entry name" value="SMALL NUCLEAR RIBONUCLEOPROTEIN F"/>
    <property type="match status" value="1"/>
</dbReference>
<comment type="caution">
    <text evidence="6">The sequence shown here is derived from an EMBL/GenBank/DDBJ whole genome shotgun (WGS) entry which is preliminary data.</text>
</comment>
<dbReference type="SUPFAM" id="SSF50182">
    <property type="entry name" value="Sm-like ribonucleoproteins"/>
    <property type="match status" value="1"/>
</dbReference>
<evidence type="ECO:0000259" key="5">
    <source>
        <dbReference type="PROSITE" id="PS52002"/>
    </source>
</evidence>
<dbReference type="GO" id="GO:0000398">
    <property type="term" value="P:mRNA splicing, via spliceosome"/>
    <property type="evidence" value="ECO:0007669"/>
    <property type="project" value="InterPro"/>
</dbReference>